<organism evidence="2 3">
    <name type="scientific">Lymnaea stagnalis</name>
    <name type="common">Great pond snail</name>
    <name type="synonym">Helix stagnalis</name>
    <dbReference type="NCBI Taxonomy" id="6523"/>
    <lineage>
        <taxon>Eukaryota</taxon>
        <taxon>Metazoa</taxon>
        <taxon>Spiralia</taxon>
        <taxon>Lophotrochozoa</taxon>
        <taxon>Mollusca</taxon>
        <taxon>Gastropoda</taxon>
        <taxon>Heterobranchia</taxon>
        <taxon>Euthyneura</taxon>
        <taxon>Panpulmonata</taxon>
        <taxon>Hygrophila</taxon>
        <taxon>Lymnaeoidea</taxon>
        <taxon>Lymnaeidae</taxon>
        <taxon>Lymnaea</taxon>
    </lineage>
</organism>
<sequence length="217" mass="23451">PNALPSFVDSRNIGSPSIVRPNAHLGSRNLDSPLHIWPSPLPSHLDSRNLDSPSHHWPNALPSYFDNRNLDSPCNFCFTPVGGRSLCSSPVPPSFIEHFDSMAAGMFPPTSNSYFPYMDPSSHGSYSQASAFVPLHMPQPSATQPNHSSPCVTPSPKAISYDSRGIRGALPTVRIDSAPELRRSLSPHSLSSPTTPYTTPPRPQSLTPGGTVFKRAT</sequence>
<evidence type="ECO:0000313" key="3">
    <source>
        <dbReference type="Proteomes" id="UP001497497"/>
    </source>
</evidence>
<comment type="caution">
    <text evidence="2">The sequence shown here is derived from an EMBL/GenBank/DDBJ whole genome shotgun (WGS) entry which is preliminary data.</text>
</comment>
<reference evidence="2 3" key="1">
    <citation type="submission" date="2024-04" db="EMBL/GenBank/DDBJ databases">
        <authorList>
            <consortium name="Genoscope - CEA"/>
            <person name="William W."/>
        </authorList>
    </citation>
    <scope>NUCLEOTIDE SEQUENCE [LARGE SCALE GENOMIC DNA]</scope>
</reference>
<dbReference type="EMBL" id="CAXITT010000697">
    <property type="protein sequence ID" value="CAL1545293.1"/>
    <property type="molecule type" value="Genomic_DNA"/>
</dbReference>
<dbReference type="Proteomes" id="UP001497497">
    <property type="component" value="Unassembled WGS sequence"/>
</dbReference>
<feature type="compositionally biased region" description="Low complexity" evidence="1">
    <location>
        <begin position="184"/>
        <end position="197"/>
    </location>
</feature>
<feature type="compositionally biased region" description="Polar residues" evidence="1">
    <location>
        <begin position="140"/>
        <end position="152"/>
    </location>
</feature>
<evidence type="ECO:0008006" key="4">
    <source>
        <dbReference type="Google" id="ProtNLM"/>
    </source>
</evidence>
<keyword evidence="3" id="KW-1185">Reference proteome</keyword>
<feature type="region of interest" description="Disordered" evidence="1">
    <location>
        <begin position="139"/>
        <end position="217"/>
    </location>
</feature>
<accession>A0AAV2IEE9</accession>
<feature type="non-terminal residue" evidence="2">
    <location>
        <position position="1"/>
    </location>
</feature>
<evidence type="ECO:0000313" key="2">
    <source>
        <dbReference type="EMBL" id="CAL1545293.1"/>
    </source>
</evidence>
<feature type="non-terminal residue" evidence="2">
    <location>
        <position position="217"/>
    </location>
</feature>
<gene>
    <name evidence="2" type="ORF">GSLYS_00018776001</name>
</gene>
<protein>
    <recommendedName>
        <fullName evidence="4">Zinc finger protein</fullName>
    </recommendedName>
</protein>
<proteinExistence type="predicted"/>
<evidence type="ECO:0000256" key="1">
    <source>
        <dbReference type="SAM" id="MobiDB-lite"/>
    </source>
</evidence>
<name>A0AAV2IEE9_LYMST</name>
<dbReference type="AlphaFoldDB" id="A0AAV2IEE9"/>